<dbReference type="GO" id="GO:0004497">
    <property type="term" value="F:monooxygenase activity"/>
    <property type="evidence" value="ECO:0007669"/>
    <property type="project" value="UniProtKB-KW"/>
</dbReference>
<dbReference type="InterPro" id="IPR036396">
    <property type="entry name" value="Cyt_P450_sf"/>
</dbReference>
<keyword evidence="3 7" id="KW-0479">Metal-binding</keyword>
<dbReference type="InterPro" id="IPR001128">
    <property type="entry name" value="Cyt_P450"/>
</dbReference>
<gene>
    <name evidence="9" type="ORF">MTR67_037963</name>
</gene>
<dbReference type="GO" id="GO:0020037">
    <property type="term" value="F:heme binding"/>
    <property type="evidence" value="ECO:0007669"/>
    <property type="project" value="InterPro"/>
</dbReference>
<name>A0AAF0UEW8_SOLVR</name>
<dbReference type="GO" id="GO:0016705">
    <property type="term" value="F:oxidoreductase activity, acting on paired donors, with incorporation or reduction of molecular oxygen"/>
    <property type="evidence" value="ECO:0007669"/>
    <property type="project" value="InterPro"/>
</dbReference>
<dbReference type="PANTHER" id="PTHR47950">
    <property type="entry name" value="CYTOCHROME P450, FAMILY 76, SUBFAMILY C, POLYPEPTIDE 5-RELATED"/>
    <property type="match status" value="1"/>
</dbReference>
<proteinExistence type="inferred from homology"/>
<comment type="cofactor">
    <cofactor evidence="7">
        <name>heme</name>
        <dbReference type="ChEBI" id="CHEBI:30413"/>
    </cofactor>
</comment>
<dbReference type="Proteomes" id="UP001234989">
    <property type="component" value="Chromosome 9"/>
</dbReference>
<evidence type="ECO:0008006" key="11">
    <source>
        <dbReference type="Google" id="ProtNLM"/>
    </source>
</evidence>
<organism evidence="9 10">
    <name type="scientific">Solanum verrucosum</name>
    <dbReference type="NCBI Taxonomy" id="315347"/>
    <lineage>
        <taxon>Eukaryota</taxon>
        <taxon>Viridiplantae</taxon>
        <taxon>Streptophyta</taxon>
        <taxon>Embryophyta</taxon>
        <taxon>Tracheophyta</taxon>
        <taxon>Spermatophyta</taxon>
        <taxon>Magnoliopsida</taxon>
        <taxon>eudicotyledons</taxon>
        <taxon>Gunneridae</taxon>
        <taxon>Pentapetalae</taxon>
        <taxon>asterids</taxon>
        <taxon>lamiids</taxon>
        <taxon>Solanales</taxon>
        <taxon>Solanaceae</taxon>
        <taxon>Solanoideae</taxon>
        <taxon>Solaneae</taxon>
        <taxon>Solanum</taxon>
    </lineage>
</organism>
<sequence length="188" mass="21735">MARVKAEIFEIIGPNKKFEESDIDNLPYTQAVVKEALRLHPPLPILFPRRAMHYTNFMGYDIPEITQVLVNVWAIGRDPESWDDPLDFKPERFLNSKSDFKGQCFEFLPFGAGRRMCVGLPLGNRMLHFVLGSLLHESDWKLPSNINPRSMDMKEPTFHWTDFNITFLYSSQNISGQNVNAIKRCDSI</sequence>
<keyword evidence="5 7" id="KW-0408">Iron</keyword>
<evidence type="ECO:0000256" key="5">
    <source>
        <dbReference type="ARBA" id="ARBA00023004"/>
    </source>
</evidence>
<dbReference type="InterPro" id="IPR017972">
    <property type="entry name" value="Cyt_P450_CS"/>
</dbReference>
<evidence type="ECO:0000256" key="4">
    <source>
        <dbReference type="ARBA" id="ARBA00023002"/>
    </source>
</evidence>
<dbReference type="PANTHER" id="PTHR47950:SF50">
    <property type="entry name" value="CYTOCHROME P450 76A2-LIKE"/>
    <property type="match status" value="1"/>
</dbReference>
<dbReference type="SUPFAM" id="SSF48264">
    <property type="entry name" value="Cytochrome P450"/>
    <property type="match status" value="1"/>
</dbReference>
<dbReference type="Gene3D" id="1.10.630.10">
    <property type="entry name" value="Cytochrome P450"/>
    <property type="match status" value="1"/>
</dbReference>
<feature type="binding site" description="axial binding residue" evidence="7">
    <location>
        <position position="117"/>
    </location>
    <ligand>
        <name>heme</name>
        <dbReference type="ChEBI" id="CHEBI:30413"/>
    </ligand>
    <ligandPart>
        <name>Fe</name>
        <dbReference type="ChEBI" id="CHEBI:18248"/>
    </ligandPart>
</feature>
<dbReference type="EMBL" id="CP133620">
    <property type="protein sequence ID" value="WMV44578.1"/>
    <property type="molecule type" value="Genomic_DNA"/>
</dbReference>
<dbReference type="Pfam" id="PF00067">
    <property type="entry name" value="p450"/>
    <property type="match status" value="1"/>
</dbReference>
<dbReference type="GO" id="GO:0005506">
    <property type="term" value="F:iron ion binding"/>
    <property type="evidence" value="ECO:0007669"/>
    <property type="project" value="InterPro"/>
</dbReference>
<dbReference type="AlphaFoldDB" id="A0AAF0UEW8"/>
<protein>
    <recommendedName>
        <fullName evidence="11">Cytochrome P450</fullName>
    </recommendedName>
</protein>
<keyword evidence="10" id="KW-1185">Reference proteome</keyword>
<evidence type="ECO:0000256" key="1">
    <source>
        <dbReference type="ARBA" id="ARBA00010617"/>
    </source>
</evidence>
<keyword evidence="2 7" id="KW-0349">Heme</keyword>
<reference evidence="9" key="1">
    <citation type="submission" date="2023-08" db="EMBL/GenBank/DDBJ databases">
        <title>A de novo genome assembly of Solanum verrucosum Schlechtendal, a Mexican diploid species geographically isolated from the other diploid A-genome species in potato relatives.</title>
        <authorList>
            <person name="Hosaka K."/>
        </authorList>
    </citation>
    <scope>NUCLEOTIDE SEQUENCE</scope>
    <source>
        <tissue evidence="9">Young leaves</tissue>
    </source>
</reference>
<evidence type="ECO:0000256" key="7">
    <source>
        <dbReference type="PIRSR" id="PIRSR602401-1"/>
    </source>
</evidence>
<dbReference type="PRINTS" id="PR00385">
    <property type="entry name" value="P450"/>
</dbReference>
<evidence type="ECO:0000313" key="9">
    <source>
        <dbReference type="EMBL" id="WMV44578.1"/>
    </source>
</evidence>
<dbReference type="PRINTS" id="PR00463">
    <property type="entry name" value="EP450I"/>
</dbReference>
<evidence type="ECO:0000256" key="3">
    <source>
        <dbReference type="ARBA" id="ARBA00022723"/>
    </source>
</evidence>
<evidence type="ECO:0000256" key="8">
    <source>
        <dbReference type="RuleBase" id="RU000461"/>
    </source>
</evidence>
<evidence type="ECO:0000256" key="2">
    <source>
        <dbReference type="ARBA" id="ARBA00022617"/>
    </source>
</evidence>
<evidence type="ECO:0000313" key="10">
    <source>
        <dbReference type="Proteomes" id="UP001234989"/>
    </source>
</evidence>
<keyword evidence="4 8" id="KW-0560">Oxidoreductase</keyword>
<comment type="similarity">
    <text evidence="1 8">Belongs to the cytochrome P450 family.</text>
</comment>
<dbReference type="PROSITE" id="PS00086">
    <property type="entry name" value="CYTOCHROME_P450"/>
    <property type="match status" value="1"/>
</dbReference>
<dbReference type="InterPro" id="IPR002401">
    <property type="entry name" value="Cyt_P450_E_grp-I"/>
</dbReference>
<evidence type="ECO:0000256" key="6">
    <source>
        <dbReference type="ARBA" id="ARBA00023033"/>
    </source>
</evidence>
<keyword evidence="6 8" id="KW-0503">Monooxygenase</keyword>
<accession>A0AAF0UEW8</accession>